<evidence type="ECO:0000256" key="2">
    <source>
        <dbReference type="ARBA" id="ARBA00023015"/>
    </source>
</evidence>
<proteinExistence type="predicted"/>
<evidence type="ECO:0000256" key="4">
    <source>
        <dbReference type="ARBA" id="ARBA00023163"/>
    </source>
</evidence>
<protein>
    <recommendedName>
        <fullName evidence="9">TF-B3 domain-containing protein</fullName>
    </recommendedName>
</protein>
<evidence type="ECO:0000256" key="6">
    <source>
        <dbReference type="SAM" id="Phobius"/>
    </source>
</evidence>
<dbReference type="GO" id="GO:0005634">
    <property type="term" value="C:nucleus"/>
    <property type="evidence" value="ECO:0007669"/>
    <property type="project" value="UniProtKB-SubCell"/>
</dbReference>
<evidence type="ECO:0000256" key="3">
    <source>
        <dbReference type="ARBA" id="ARBA00023125"/>
    </source>
</evidence>
<keyword evidence="6" id="KW-0812">Transmembrane</keyword>
<reference evidence="7" key="1">
    <citation type="submission" date="2023-07" db="EMBL/GenBank/DDBJ databases">
        <title>draft genome sequence of fig (Ficus carica).</title>
        <authorList>
            <person name="Takahashi T."/>
            <person name="Nishimura K."/>
        </authorList>
    </citation>
    <scope>NUCLEOTIDE SEQUENCE</scope>
</reference>
<keyword evidence="6" id="KW-0472">Membrane</keyword>
<dbReference type="GO" id="GO:0003677">
    <property type="term" value="F:DNA binding"/>
    <property type="evidence" value="ECO:0007669"/>
    <property type="project" value="UniProtKB-KW"/>
</dbReference>
<evidence type="ECO:0000313" key="7">
    <source>
        <dbReference type="EMBL" id="GMN64350.1"/>
    </source>
</evidence>
<keyword evidence="2" id="KW-0805">Transcription regulation</keyword>
<comment type="caution">
    <text evidence="7">The sequence shown here is derived from an EMBL/GenBank/DDBJ whole genome shotgun (WGS) entry which is preliminary data.</text>
</comment>
<evidence type="ECO:0008006" key="9">
    <source>
        <dbReference type="Google" id="ProtNLM"/>
    </source>
</evidence>
<name>A0AA88DYH3_FICCA</name>
<keyword evidence="6" id="KW-1133">Transmembrane helix</keyword>
<dbReference type="Gene3D" id="2.40.330.10">
    <property type="entry name" value="DNA-binding pseudobarrel domain"/>
    <property type="match status" value="1"/>
</dbReference>
<evidence type="ECO:0000256" key="1">
    <source>
        <dbReference type="ARBA" id="ARBA00004123"/>
    </source>
</evidence>
<comment type="subcellular location">
    <subcellularLocation>
        <location evidence="1">Nucleus</location>
    </subcellularLocation>
</comment>
<organism evidence="7 8">
    <name type="scientific">Ficus carica</name>
    <name type="common">Common fig</name>
    <dbReference type="NCBI Taxonomy" id="3494"/>
    <lineage>
        <taxon>Eukaryota</taxon>
        <taxon>Viridiplantae</taxon>
        <taxon>Streptophyta</taxon>
        <taxon>Embryophyta</taxon>
        <taxon>Tracheophyta</taxon>
        <taxon>Spermatophyta</taxon>
        <taxon>Magnoliopsida</taxon>
        <taxon>eudicotyledons</taxon>
        <taxon>Gunneridae</taxon>
        <taxon>Pentapetalae</taxon>
        <taxon>rosids</taxon>
        <taxon>fabids</taxon>
        <taxon>Rosales</taxon>
        <taxon>Moraceae</taxon>
        <taxon>Ficeae</taxon>
        <taxon>Ficus</taxon>
    </lineage>
</organism>
<evidence type="ECO:0000256" key="5">
    <source>
        <dbReference type="ARBA" id="ARBA00023242"/>
    </source>
</evidence>
<gene>
    <name evidence="7" type="ORF">TIFTF001_033416</name>
</gene>
<dbReference type="InterPro" id="IPR015300">
    <property type="entry name" value="DNA-bd_pseudobarrel_sf"/>
</dbReference>
<dbReference type="Proteomes" id="UP001187192">
    <property type="component" value="Unassembled WGS sequence"/>
</dbReference>
<accession>A0AA88DYH3</accession>
<dbReference type="SUPFAM" id="SSF101936">
    <property type="entry name" value="DNA-binding pseudobarrel domain"/>
    <property type="match status" value="1"/>
</dbReference>
<dbReference type="EMBL" id="BTGU01000176">
    <property type="protein sequence ID" value="GMN64350.1"/>
    <property type="molecule type" value="Genomic_DNA"/>
</dbReference>
<dbReference type="Gramene" id="FCD_00029511-RA">
    <property type="protein sequence ID" value="FCD_00029511-RA:cds"/>
    <property type="gene ID" value="FCD_00029511"/>
</dbReference>
<dbReference type="AlphaFoldDB" id="A0AA88DYH3"/>
<keyword evidence="4" id="KW-0804">Transcription</keyword>
<evidence type="ECO:0000313" key="8">
    <source>
        <dbReference type="Proteomes" id="UP001187192"/>
    </source>
</evidence>
<keyword evidence="5" id="KW-0539">Nucleus</keyword>
<keyword evidence="8" id="KW-1185">Reference proteome</keyword>
<keyword evidence="3" id="KW-0238">DNA-binding</keyword>
<feature type="transmembrane region" description="Helical" evidence="6">
    <location>
        <begin position="120"/>
        <end position="144"/>
    </location>
</feature>
<sequence length="145" mass="16394">MANVEVYEKVLSETDVTQKMSVPIHWVEGERRFLPTPIPGGPVVLPVRDQNGNDTTLRLAVRSPTEGQKIYHMKPVFMFKEWSALVAAFDLKKGESAYFWWEGGYLRIKVRSPPRYIARFRFSVVCCEGVLLPHVVVVVFAAAAA</sequence>